<dbReference type="AlphaFoldDB" id="A0AAF5Q722"/>
<reference evidence="2" key="1">
    <citation type="submission" date="2015-03" db="EMBL/GenBank/DDBJ databases">
        <title>Wuchereria bancrofti Genome Sequencing Papua New Guinea Strain.</title>
        <authorList>
            <person name="Small S.T."/>
            <person name="Serre D."/>
            <person name="Zimmerman P.A."/>
        </authorList>
    </citation>
    <scope>NUCLEOTIDE SEQUENCE [LARGE SCALE GENOMIC DNA]</scope>
    <source>
        <strain evidence="2">pt0022</strain>
    </source>
</reference>
<organism evidence="2 3">
    <name type="scientific">Wuchereria bancrofti</name>
    <dbReference type="NCBI Taxonomy" id="6293"/>
    <lineage>
        <taxon>Eukaryota</taxon>
        <taxon>Metazoa</taxon>
        <taxon>Ecdysozoa</taxon>
        <taxon>Nematoda</taxon>
        <taxon>Chromadorea</taxon>
        <taxon>Rhabditida</taxon>
        <taxon>Spirurina</taxon>
        <taxon>Spiruromorpha</taxon>
        <taxon>Filarioidea</taxon>
        <taxon>Onchocercidae</taxon>
        <taxon>Wuchereria</taxon>
    </lineage>
</organism>
<feature type="compositionally biased region" description="Basic and acidic residues" evidence="1">
    <location>
        <begin position="19"/>
        <end position="29"/>
    </location>
</feature>
<evidence type="ECO:0000313" key="2">
    <source>
        <dbReference type="Proteomes" id="UP000093561"/>
    </source>
</evidence>
<proteinExistence type="predicted"/>
<accession>A0AAF5Q722</accession>
<reference evidence="3" key="3">
    <citation type="submission" date="2024-02" db="UniProtKB">
        <authorList>
            <consortium name="WormBaseParasite"/>
        </authorList>
    </citation>
    <scope>IDENTIFICATION</scope>
    <source>
        <strain evidence="3">pt0022</strain>
    </source>
</reference>
<feature type="region of interest" description="Disordered" evidence="1">
    <location>
        <begin position="75"/>
        <end position="94"/>
    </location>
</feature>
<evidence type="ECO:0000313" key="3">
    <source>
        <dbReference type="WBParaSite" id="mrna-Wban_11131"/>
    </source>
</evidence>
<dbReference type="WBParaSite" id="mrna-Wban_11131">
    <property type="protein sequence ID" value="mrna-Wban_11131"/>
    <property type="gene ID" value="Wban_11131"/>
</dbReference>
<name>A0AAF5Q722_WUCBA</name>
<dbReference type="Proteomes" id="UP000093561">
    <property type="component" value="Unassembled WGS sequence"/>
</dbReference>
<sequence>MPTAKCGVGIVRLQAKESLGLKDDGDTMPRVRQGSRASTSEGGGEASRQASKQCGMVEMQRRQMVVLEREMGLPFSALPQPGRIPSIGGHCYSR</sequence>
<evidence type="ECO:0000256" key="1">
    <source>
        <dbReference type="SAM" id="MobiDB-lite"/>
    </source>
</evidence>
<reference evidence="2" key="2">
    <citation type="journal article" date="2016" name="Mol. Ecol.">
        <title>Population genomics of the filarial nematode parasite Wuchereria bancrofti from mosquitoes.</title>
        <authorList>
            <person name="Small S.T."/>
            <person name="Reimer L.J."/>
            <person name="Tisch D.J."/>
            <person name="King C.L."/>
            <person name="Christensen B.M."/>
            <person name="Siba P.M."/>
            <person name="Kazura J.W."/>
            <person name="Serre D."/>
            <person name="Zimmerman P.A."/>
        </authorList>
    </citation>
    <scope>NUCLEOTIDE SEQUENCE</scope>
    <source>
        <strain evidence="2">pt0022</strain>
    </source>
</reference>
<feature type="region of interest" description="Disordered" evidence="1">
    <location>
        <begin position="19"/>
        <end position="54"/>
    </location>
</feature>
<protein>
    <submittedName>
        <fullName evidence="3">Uncharacterized protein</fullName>
    </submittedName>
</protein>